<name>A0ABY3RZF4_9MICO</name>
<organism evidence="2 3">
    <name type="scientific">Microbacterium resistens</name>
    <dbReference type="NCBI Taxonomy" id="156977"/>
    <lineage>
        <taxon>Bacteria</taxon>
        <taxon>Bacillati</taxon>
        <taxon>Actinomycetota</taxon>
        <taxon>Actinomycetes</taxon>
        <taxon>Micrococcales</taxon>
        <taxon>Microbacteriaceae</taxon>
        <taxon>Microbacterium</taxon>
    </lineage>
</organism>
<protein>
    <submittedName>
        <fullName evidence="2">SIP domain-containing protein</fullName>
    </submittedName>
</protein>
<dbReference type="CDD" id="cd06193">
    <property type="entry name" value="siderophore_interacting"/>
    <property type="match status" value="1"/>
</dbReference>
<dbReference type="Proteomes" id="UP001199642">
    <property type="component" value="Chromosome"/>
</dbReference>
<accession>A0ABY3RZF4</accession>
<dbReference type="InterPro" id="IPR039374">
    <property type="entry name" value="SIP_fam"/>
</dbReference>
<feature type="domain" description="FAD-binding FR-type" evidence="1">
    <location>
        <begin position="3"/>
        <end position="130"/>
    </location>
</feature>
<proteinExistence type="predicted"/>
<dbReference type="RefSeq" id="WP_231821209.1">
    <property type="nucleotide sequence ID" value="NZ_CP082781.1"/>
</dbReference>
<dbReference type="SUPFAM" id="SSF63380">
    <property type="entry name" value="Riboflavin synthase domain-like"/>
    <property type="match status" value="1"/>
</dbReference>
<dbReference type="InterPro" id="IPR013113">
    <property type="entry name" value="SIP_FAD-bd"/>
</dbReference>
<dbReference type="Gene3D" id="3.40.50.80">
    <property type="entry name" value="Nucleotide-binding domain of ferredoxin-NADP reductase (FNR) module"/>
    <property type="match status" value="1"/>
</dbReference>
<dbReference type="PANTHER" id="PTHR30157:SF0">
    <property type="entry name" value="NADPH-DEPENDENT FERRIC-CHELATE REDUCTASE"/>
    <property type="match status" value="1"/>
</dbReference>
<sequence length="262" mass="28292">MAVPCAPARVVTVTRLTPHMIRVSLEPLGGWRWHTDGIGDERIDIALPRPGETVADIAVFNLPEYGSGWQGEEPPWRHYTVRAVHDGGRRFDIDFVVHGHGVASSWAERAAPGHVLGVFNDLPSRSYYDPPEDAVEQILVADATGLPGLGRIVEGLAPGTRAIAIAEVPDEADVQEYATDGDVEFRWLIGSGNGRGPSSLPLAVAELTAPASPWYAWVACEASASRAIRGDLRVRLGSPRDRHHAIGYWTMDKAGDAPAEVD</sequence>
<reference evidence="2 3" key="1">
    <citation type="submission" date="2023-01" db="EMBL/GenBank/DDBJ databases">
        <title>Characterization of estradiol degrading bacteria Microbacterium sp. MZT7 and reveal degrading genes through genome analysis.</title>
        <authorList>
            <person name="Hao P."/>
            <person name="Gao Y."/>
        </authorList>
    </citation>
    <scope>NUCLEOTIDE SEQUENCE [LARGE SCALE GENOMIC DNA]</scope>
    <source>
        <strain evidence="2 3">MZT7</strain>
    </source>
</reference>
<evidence type="ECO:0000259" key="1">
    <source>
        <dbReference type="PROSITE" id="PS51384"/>
    </source>
</evidence>
<dbReference type="PROSITE" id="PS51384">
    <property type="entry name" value="FAD_FR"/>
    <property type="match status" value="1"/>
</dbReference>
<gene>
    <name evidence="2" type="ORF">K8F61_07490</name>
</gene>
<keyword evidence="3" id="KW-1185">Reference proteome</keyword>
<dbReference type="PANTHER" id="PTHR30157">
    <property type="entry name" value="FERRIC REDUCTASE, NADPH-DEPENDENT"/>
    <property type="match status" value="1"/>
</dbReference>
<evidence type="ECO:0000313" key="3">
    <source>
        <dbReference type="Proteomes" id="UP001199642"/>
    </source>
</evidence>
<dbReference type="InterPro" id="IPR039261">
    <property type="entry name" value="FNR_nucleotide-bd"/>
</dbReference>
<dbReference type="InterPro" id="IPR017938">
    <property type="entry name" value="Riboflavin_synthase-like_b-brl"/>
</dbReference>
<dbReference type="Pfam" id="PF04954">
    <property type="entry name" value="SIP"/>
    <property type="match status" value="1"/>
</dbReference>
<dbReference type="Pfam" id="PF08021">
    <property type="entry name" value="FAD_binding_9"/>
    <property type="match status" value="1"/>
</dbReference>
<dbReference type="InterPro" id="IPR007037">
    <property type="entry name" value="SIP_rossman_dom"/>
</dbReference>
<evidence type="ECO:0000313" key="2">
    <source>
        <dbReference type="EMBL" id="UGS27997.1"/>
    </source>
</evidence>
<dbReference type="InterPro" id="IPR017927">
    <property type="entry name" value="FAD-bd_FR_type"/>
</dbReference>
<dbReference type="EMBL" id="CP082781">
    <property type="protein sequence ID" value="UGS27997.1"/>
    <property type="molecule type" value="Genomic_DNA"/>
</dbReference>
<dbReference type="Gene3D" id="2.40.30.10">
    <property type="entry name" value="Translation factors"/>
    <property type="match status" value="1"/>
</dbReference>